<dbReference type="Proteomes" id="UP000663891">
    <property type="component" value="Unassembled WGS sequence"/>
</dbReference>
<dbReference type="EMBL" id="CAJNON010001061">
    <property type="protein sequence ID" value="CAF1422754.1"/>
    <property type="molecule type" value="Genomic_DNA"/>
</dbReference>
<feature type="compositionally biased region" description="Basic and acidic residues" evidence="1">
    <location>
        <begin position="14"/>
        <end position="24"/>
    </location>
</feature>
<dbReference type="Pfam" id="PF20209">
    <property type="entry name" value="DUF6570"/>
    <property type="match status" value="1"/>
</dbReference>
<evidence type="ECO:0000256" key="1">
    <source>
        <dbReference type="SAM" id="MobiDB-lite"/>
    </source>
</evidence>
<name>A0A818PGE1_9BILA</name>
<reference evidence="5" key="1">
    <citation type="submission" date="2021-02" db="EMBL/GenBank/DDBJ databases">
        <authorList>
            <person name="Nowell W R."/>
        </authorList>
    </citation>
    <scope>NUCLEOTIDE SEQUENCE</scope>
</reference>
<comment type="caution">
    <text evidence="5">The sequence shown here is derived from an EMBL/GenBank/DDBJ whole genome shotgun (WGS) entry which is preliminary data.</text>
</comment>
<dbReference type="Proteomes" id="UP000663881">
    <property type="component" value="Unassembled WGS sequence"/>
</dbReference>
<evidence type="ECO:0000313" key="5">
    <source>
        <dbReference type="EMBL" id="CAF3619621.1"/>
    </source>
</evidence>
<dbReference type="InterPro" id="IPR046700">
    <property type="entry name" value="DUF6570"/>
</dbReference>
<accession>A0A818PGE1</accession>
<dbReference type="AlphaFoldDB" id="A0A818PGE1"/>
<evidence type="ECO:0000259" key="2">
    <source>
        <dbReference type="Pfam" id="PF14214"/>
    </source>
</evidence>
<dbReference type="EMBL" id="CAJOAY010000293">
    <property type="protein sequence ID" value="CAF3619621.1"/>
    <property type="molecule type" value="Genomic_DNA"/>
</dbReference>
<evidence type="ECO:0000313" key="6">
    <source>
        <dbReference type="Proteomes" id="UP000663881"/>
    </source>
</evidence>
<evidence type="ECO:0008006" key="7">
    <source>
        <dbReference type="Google" id="ProtNLM"/>
    </source>
</evidence>
<evidence type="ECO:0000259" key="3">
    <source>
        <dbReference type="Pfam" id="PF20209"/>
    </source>
</evidence>
<dbReference type="InterPro" id="IPR025476">
    <property type="entry name" value="Helitron_helicase-like"/>
</dbReference>
<evidence type="ECO:0000313" key="4">
    <source>
        <dbReference type="EMBL" id="CAF1422754.1"/>
    </source>
</evidence>
<feature type="compositionally biased region" description="Basic residues" evidence="1">
    <location>
        <begin position="1"/>
        <end position="12"/>
    </location>
</feature>
<feature type="region of interest" description="Disordered" evidence="1">
    <location>
        <begin position="1"/>
        <end position="45"/>
    </location>
</feature>
<feature type="domain" description="DUF6570" evidence="3">
    <location>
        <begin position="179"/>
        <end position="312"/>
    </location>
</feature>
<dbReference type="Pfam" id="PF14214">
    <property type="entry name" value="Helitron_like_N"/>
    <property type="match status" value="1"/>
</dbReference>
<gene>
    <name evidence="5" type="ORF">OKA104_LOCUS7554</name>
    <name evidence="4" type="ORF">VCS650_LOCUS37812</name>
</gene>
<sequence>MSTRLFKNRSVKRCQSETEDEKRTQKLQKRNLGQSKRKMEIPSPSEQIRPKIATTGTKHHCLAEFKEAMSIDIVDQTICMICACLHYRLHSIERNIAKIPNQHLLYPANEMPSCVIKLNIDIDSNSEHVEISEQVRNCLMQARDSSVIINKMLLCRKAINLETGCGIICKKCHKYLISNKIPPFALNNLMWIGDVPEELQELTLSEQKLIALYRHSSCVIKLFSISRDPSLAQTALKGNVITFPQNVSEIARSLPLSSDQLSEFIKIIFVGRSLPKKDQLRSILTVRREIIRRALVWLCENNILYKCIYIDHLLIDKLPVNDIPDCLWNTLSLADESESHNSERSTYVNNYIDVNDLPENEIISLNTSALIDTDAGAISSLDITRHLIRRINTTNEVGTSDDNIYFIPHGKHPANEYFNTAFLPGLYPTLFPYGMGGVENERRQVRVTYPKHIRYFLSYHDFRFEMNNSFMFVTFNILQRRTACAKARILVSRPYFSSQATENNQLTSTEIKLALNQIESNLYNNQTNPRLTTLMKQLKTVSGSVMGSNQSRSNYRVELHSQIFFSSLPNIFITINLCDLHHPLAMKFAGVDLNIDDILLNQMPKSHERAAIVARHPVAIARFFNKLISTLLSTLVGYNINKHESHPDGSVLGKIDAYYGTVEESGRGALHLHMLLWLVDNKHPHELRASIKNEIFRENLIKYLEDIIKEDLSCFENENIPLDLSTIEKQNHTLPSICSPIPCPNDVNFEREKRAAVSIFASQNQIHHHTSRCYKYHKGPYTDDMLCGLRYPKESHDTTTINIETGEILMRRAHPMMNNFNEWFLLACRCNMDIKFIWSGADTKALVYYISDYITKKNLSFHDTNSLIYQAVEKFEKKPR</sequence>
<protein>
    <recommendedName>
        <fullName evidence="7">Helitron helicase-like domain-containing protein</fullName>
    </recommendedName>
</protein>
<dbReference type="OrthoDB" id="8196283at2759"/>
<feature type="domain" description="Helitron helicase-like" evidence="2">
    <location>
        <begin position="452"/>
        <end position="676"/>
    </location>
</feature>
<organism evidence="5 6">
    <name type="scientific">Adineta steineri</name>
    <dbReference type="NCBI Taxonomy" id="433720"/>
    <lineage>
        <taxon>Eukaryota</taxon>
        <taxon>Metazoa</taxon>
        <taxon>Spiralia</taxon>
        <taxon>Gnathifera</taxon>
        <taxon>Rotifera</taxon>
        <taxon>Eurotatoria</taxon>
        <taxon>Bdelloidea</taxon>
        <taxon>Adinetida</taxon>
        <taxon>Adinetidae</taxon>
        <taxon>Adineta</taxon>
    </lineage>
</organism>
<proteinExistence type="predicted"/>